<keyword evidence="1" id="KW-1133">Transmembrane helix</keyword>
<dbReference type="RefSeq" id="WP_075444771.1">
    <property type="nucleotide sequence ID" value="NZ_FOQK01000020.1"/>
</dbReference>
<protein>
    <submittedName>
        <fullName evidence="2">Uncharacterized protein</fullName>
    </submittedName>
</protein>
<feature type="transmembrane region" description="Helical" evidence="1">
    <location>
        <begin position="6"/>
        <end position="26"/>
    </location>
</feature>
<evidence type="ECO:0000313" key="3">
    <source>
        <dbReference type="Proteomes" id="UP000183639"/>
    </source>
</evidence>
<evidence type="ECO:0000313" key="2">
    <source>
        <dbReference type="EMBL" id="SFI18956.1"/>
    </source>
</evidence>
<feature type="transmembrane region" description="Helical" evidence="1">
    <location>
        <begin position="38"/>
        <end position="56"/>
    </location>
</feature>
<dbReference type="EMBL" id="FOQK01000020">
    <property type="protein sequence ID" value="SFI18956.1"/>
    <property type="molecule type" value="Genomic_DNA"/>
</dbReference>
<organism evidence="2 3">
    <name type="scientific">Selenomonas ruminantium</name>
    <dbReference type="NCBI Taxonomy" id="971"/>
    <lineage>
        <taxon>Bacteria</taxon>
        <taxon>Bacillati</taxon>
        <taxon>Bacillota</taxon>
        <taxon>Negativicutes</taxon>
        <taxon>Selenomonadales</taxon>
        <taxon>Selenomonadaceae</taxon>
        <taxon>Selenomonas</taxon>
    </lineage>
</organism>
<reference evidence="2 3" key="1">
    <citation type="submission" date="2016-10" db="EMBL/GenBank/DDBJ databases">
        <authorList>
            <person name="de Groot N.N."/>
        </authorList>
    </citation>
    <scope>NUCLEOTIDE SEQUENCE [LARGE SCALE GENOMIC DNA]</scope>
    <source>
        <strain evidence="2 3">Z108</strain>
    </source>
</reference>
<proteinExistence type="predicted"/>
<sequence>MTVLFTILASIIIIPISIVFGLVWVIVGMLNIPKTAKVIITIMVTMMIFYSCGSFNHHNEKKASIQEEVTDITETNEINDKYQLALQAKNQKDWNRVIAVLNTIDMDAVKKNTEAFKAKYKIKSDKDLMTAITEERRSSWSSEEKRESRYNELIKNKPITVSQINILKQYAEGMIEFEKGNYLKAYDLFCKIKNIFESDIEDDYRKIVMETEDKIIVEVPVKIIDGTCIMKYDDHFQTELPYFTLTIENPLDEPVSVSSLVERAVHKNGESAHYSHPFEYEYSQNVSLEIPARSRATYKFSGSVFLHDIKYYSLSIKDFYMKNSKKLFSESVRLSKVNNLKVEAKY</sequence>
<name>A0A1I3G653_SELRU</name>
<keyword evidence="1" id="KW-0472">Membrane</keyword>
<evidence type="ECO:0000256" key="1">
    <source>
        <dbReference type="SAM" id="Phobius"/>
    </source>
</evidence>
<gene>
    <name evidence="2" type="ORF">SAMN04487861_12026</name>
</gene>
<accession>A0A1I3G653</accession>
<keyword evidence="1" id="KW-0812">Transmembrane</keyword>
<dbReference type="AlphaFoldDB" id="A0A1I3G653"/>
<dbReference type="Proteomes" id="UP000183639">
    <property type="component" value="Unassembled WGS sequence"/>
</dbReference>